<evidence type="ECO:0000313" key="13">
    <source>
        <dbReference type="EMBL" id="KGT80087.1"/>
    </source>
</evidence>
<dbReference type="Pfam" id="PF02154">
    <property type="entry name" value="FliM"/>
    <property type="match status" value="1"/>
</dbReference>
<evidence type="ECO:0000313" key="14">
    <source>
        <dbReference type="EMBL" id="MET4720169.1"/>
    </source>
</evidence>
<reference evidence="14 16" key="2">
    <citation type="submission" date="2024-06" db="EMBL/GenBank/DDBJ databases">
        <title>Genomic Encyclopedia of Type Strains, Phase V (KMG-V): Genome sequencing to study the core and pangenomes of soil and plant-associated prokaryotes.</title>
        <authorList>
            <person name="Whitman W."/>
        </authorList>
    </citation>
    <scope>NUCLEOTIDE SEQUENCE [LARGE SCALE GENOMIC DNA]</scope>
    <source>
        <strain evidence="14 16">USDA 160</strain>
    </source>
</reference>
<dbReference type="CDD" id="cd17908">
    <property type="entry name" value="FliM"/>
    <property type="match status" value="1"/>
</dbReference>
<dbReference type="GO" id="GO:0003774">
    <property type="term" value="F:cytoskeletal motor activity"/>
    <property type="evidence" value="ECO:0007669"/>
    <property type="project" value="InterPro"/>
</dbReference>
<dbReference type="InterPro" id="IPR036429">
    <property type="entry name" value="SpoA-like_sf"/>
</dbReference>
<keyword evidence="7 11" id="KW-0472">Membrane</keyword>
<keyword evidence="8 11" id="KW-0975">Bacterial flagellum</keyword>
<sequence>MAGTDQPDQDAIAAQWEASLDSEDPAEAAKAAAENELSETMALQWAAMVEDGSRDLGAGKNSGERVLSQEEIDNLLGFAVGDVTLDDHSGIRAIIDSAMVSYERLPMLEIVFDRLVRLLTTSLRNFTSDNVEVSLDRITSVRFGDYMNSIPLPAVLSVFKAEEWENFGMAVVDSSLIYSMIDVLLGGRRGASQLRIEGRPYTTIETELVKRLVEVVLADAEQAFRPLSPVTFTIDRLETNPRFAAISRPANAAILVRLRIDMEDRGGNIELLLPYATIEPIRGVLLQMFMGEKFGRDTIWEGHFATEINQAEIAVDAVLYEAEIPLKQLMRLKVGDTLPLDMRADANVTVRCGDVTLTEGRMGRVGDRVAIRVTKPLRKPSTTLAMFEKVDEQNKMMEAP</sequence>
<dbReference type="EMBL" id="JBEPTQ010000002">
    <property type="protein sequence ID" value="MET4720169.1"/>
    <property type="molecule type" value="Genomic_DNA"/>
</dbReference>
<dbReference type="InterPro" id="IPR028976">
    <property type="entry name" value="CheC-like_sf"/>
</dbReference>
<comment type="subcellular location">
    <subcellularLocation>
        <location evidence="11">Cell inner membrane</location>
        <topology evidence="11">Peripheral membrane protein</topology>
    </subcellularLocation>
    <subcellularLocation>
        <location evidence="11">Bacterial flagellum basal body</location>
    </subcellularLocation>
</comment>
<dbReference type="PATRIC" id="fig|375.37.peg.14"/>
<dbReference type="GO" id="GO:0050918">
    <property type="term" value="P:positive chemotaxis"/>
    <property type="evidence" value="ECO:0007669"/>
    <property type="project" value="TreeGrafter"/>
</dbReference>
<dbReference type="PANTHER" id="PTHR30034:SF3">
    <property type="entry name" value="FLAGELLAR MOTOR SWITCH PROTEIN FLIM"/>
    <property type="match status" value="1"/>
</dbReference>
<dbReference type="Gene3D" id="3.40.1550.10">
    <property type="entry name" value="CheC-like"/>
    <property type="match status" value="1"/>
</dbReference>
<keyword evidence="5 11" id="KW-0997">Cell inner membrane</keyword>
<comment type="similarity">
    <text evidence="1 11">Belongs to the FliM family.</text>
</comment>
<feature type="domain" description="Flagellar motor switch protein FliN-like C-terminal" evidence="12">
    <location>
        <begin position="307"/>
        <end position="377"/>
    </location>
</feature>
<evidence type="ECO:0000313" key="16">
    <source>
        <dbReference type="Proteomes" id="UP001549291"/>
    </source>
</evidence>
<evidence type="ECO:0000256" key="4">
    <source>
        <dbReference type="ARBA" id="ARBA00022500"/>
    </source>
</evidence>
<dbReference type="GO" id="GO:0009425">
    <property type="term" value="C:bacterial-type flagellum basal body"/>
    <property type="evidence" value="ECO:0007669"/>
    <property type="project" value="UniProtKB-SubCell"/>
</dbReference>
<accession>A0A0A3Y073</accession>
<keyword evidence="6 11" id="KW-0283">Flagellar rotation</keyword>
<evidence type="ECO:0000256" key="1">
    <source>
        <dbReference type="ARBA" id="ARBA00011049"/>
    </source>
</evidence>
<dbReference type="InterPro" id="IPR001689">
    <property type="entry name" value="Flag_FliM"/>
</dbReference>
<comment type="caution">
    <text evidence="13">The sequence shown here is derived from an EMBL/GenBank/DDBJ whole genome shotgun (WGS) entry which is preliminary data.</text>
</comment>
<dbReference type="PRINTS" id="PR00955">
    <property type="entry name" value="FLGMOTORFLIM"/>
</dbReference>
<evidence type="ECO:0000256" key="5">
    <source>
        <dbReference type="ARBA" id="ARBA00022519"/>
    </source>
</evidence>
<dbReference type="AlphaFoldDB" id="A0A0A3Y073"/>
<dbReference type="NCBIfam" id="TIGR01397">
    <property type="entry name" value="fliM_switch"/>
    <property type="match status" value="1"/>
</dbReference>
<dbReference type="EMBL" id="JRPN01000005">
    <property type="protein sequence ID" value="KGT80087.1"/>
    <property type="molecule type" value="Genomic_DNA"/>
</dbReference>
<evidence type="ECO:0000259" key="12">
    <source>
        <dbReference type="Pfam" id="PF01052"/>
    </source>
</evidence>
<organism evidence="13 15">
    <name type="scientific">Bradyrhizobium japonicum</name>
    <dbReference type="NCBI Taxonomy" id="375"/>
    <lineage>
        <taxon>Bacteria</taxon>
        <taxon>Pseudomonadati</taxon>
        <taxon>Pseudomonadota</taxon>
        <taxon>Alphaproteobacteria</taxon>
        <taxon>Hyphomicrobiales</taxon>
        <taxon>Nitrobacteraceae</taxon>
        <taxon>Bradyrhizobium</taxon>
    </lineage>
</organism>
<keyword evidence="4 11" id="KW-0145">Chemotaxis</keyword>
<evidence type="ECO:0000256" key="8">
    <source>
        <dbReference type="ARBA" id="ARBA00023143"/>
    </source>
</evidence>
<dbReference type="InterPro" id="IPR001543">
    <property type="entry name" value="FliN-like_C"/>
</dbReference>
<comment type="function">
    <text evidence="9 11">FliM is one of three proteins (FliG, FliN, FliM) that forms the rotor-mounted switch complex (C ring), located at the base of the basal body. This complex interacts with the CheY and CheZ chemotaxis proteins, in addition to contacting components of the motor that determine the direction of flagellar rotation.</text>
</comment>
<dbReference type="SUPFAM" id="SSF101801">
    <property type="entry name" value="Surface presentation of antigens (SPOA)"/>
    <property type="match status" value="1"/>
</dbReference>
<keyword evidence="13" id="KW-0966">Cell projection</keyword>
<dbReference type="Gene3D" id="2.30.330.10">
    <property type="entry name" value="SpoA-like"/>
    <property type="match status" value="1"/>
</dbReference>
<dbReference type="KEGG" id="bjp:RN69_18825"/>
<gene>
    <name evidence="13" type="primary">fliM</name>
    <name evidence="14" type="ORF">ABIF63_004275</name>
    <name evidence="13" type="ORF">MA20_08450</name>
</gene>
<evidence type="ECO:0000256" key="9">
    <source>
        <dbReference type="ARBA" id="ARBA00025044"/>
    </source>
</evidence>
<dbReference type="Pfam" id="PF01052">
    <property type="entry name" value="FliMN_C"/>
    <property type="match status" value="1"/>
</dbReference>
<evidence type="ECO:0000256" key="2">
    <source>
        <dbReference type="ARBA" id="ARBA00021898"/>
    </source>
</evidence>
<protein>
    <recommendedName>
        <fullName evidence="2 10">Flagellar motor switch protein FliM</fullName>
    </recommendedName>
</protein>
<dbReference type="SUPFAM" id="SSF103039">
    <property type="entry name" value="CheC-like"/>
    <property type="match status" value="1"/>
</dbReference>
<evidence type="ECO:0000256" key="3">
    <source>
        <dbReference type="ARBA" id="ARBA00022475"/>
    </source>
</evidence>
<name>A0A0A3Y073_BRAJP</name>
<keyword evidence="16" id="KW-1185">Reference proteome</keyword>
<keyword evidence="3 11" id="KW-1003">Cell membrane</keyword>
<dbReference type="GO" id="GO:0071978">
    <property type="term" value="P:bacterial-type flagellum-dependent swarming motility"/>
    <property type="evidence" value="ECO:0007669"/>
    <property type="project" value="TreeGrafter"/>
</dbReference>
<evidence type="ECO:0000256" key="11">
    <source>
        <dbReference type="PIRNR" id="PIRNR002888"/>
    </source>
</evidence>
<evidence type="ECO:0000256" key="6">
    <source>
        <dbReference type="ARBA" id="ARBA00022779"/>
    </source>
</evidence>
<dbReference type="Proteomes" id="UP000030377">
    <property type="component" value="Unassembled WGS sequence"/>
</dbReference>
<evidence type="ECO:0000256" key="10">
    <source>
        <dbReference type="NCBIfam" id="TIGR01397"/>
    </source>
</evidence>
<evidence type="ECO:0000313" key="15">
    <source>
        <dbReference type="Proteomes" id="UP000030377"/>
    </source>
</evidence>
<dbReference type="PANTHER" id="PTHR30034">
    <property type="entry name" value="FLAGELLAR MOTOR SWITCH PROTEIN FLIM"/>
    <property type="match status" value="1"/>
</dbReference>
<dbReference type="Proteomes" id="UP001549291">
    <property type="component" value="Unassembled WGS sequence"/>
</dbReference>
<reference evidence="13 15" key="1">
    <citation type="submission" date="2014-09" db="EMBL/GenBank/DDBJ databases">
        <title>Draft genome of Bradyrhizobium japonicum Is-34.</title>
        <authorList>
            <person name="Tsurumaru H."/>
            <person name="Yamakawa T."/>
            <person name="Hashimoto S."/>
            <person name="Okizaki K."/>
            <person name="Kanesaki Y."/>
            <person name="Yoshikawa H."/>
            <person name="Yajima S."/>
        </authorList>
    </citation>
    <scope>NUCLEOTIDE SEQUENCE [LARGE SCALE GENOMIC DNA]</scope>
    <source>
        <strain evidence="13 15">Is-34</strain>
    </source>
</reference>
<dbReference type="RefSeq" id="WP_014494007.1">
    <property type="nucleotide sequence ID" value="NZ_BJNK01000004.1"/>
</dbReference>
<keyword evidence="13" id="KW-0969">Cilium</keyword>
<proteinExistence type="inferred from homology"/>
<dbReference type="GO" id="GO:0005886">
    <property type="term" value="C:plasma membrane"/>
    <property type="evidence" value="ECO:0007669"/>
    <property type="project" value="UniProtKB-SubCell"/>
</dbReference>
<keyword evidence="13" id="KW-0282">Flagellum</keyword>
<dbReference type="STRING" id="375.BKD09_RS20400"/>
<dbReference type="PIRSF" id="PIRSF002888">
    <property type="entry name" value="FliM"/>
    <property type="match status" value="1"/>
</dbReference>
<evidence type="ECO:0000256" key="7">
    <source>
        <dbReference type="ARBA" id="ARBA00023136"/>
    </source>
</evidence>
<dbReference type="GeneID" id="64071106"/>
<dbReference type="eggNOG" id="COG1868">
    <property type="taxonomic scope" value="Bacteria"/>
</dbReference>